<sequence length="74" mass="7515">MNIASTANATQAALKALSQAQQGAARAAERIVTGRTVQAADVVDLIAAQTQFEAGAATLKTADQMTGALLDIKT</sequence>
<organism evidence="3 4">
    <name type="scientific">Marinibaculum pumilum</name>
    <dbReference type="NCBI Taxonomy" id="1766165"/>
    <lineage>
        <taxon>Bacteria</taxon>
        <taxon>Pseudomonadati</taxon>
        <taxon>Pseudomonadota</taxon>
        <taxon>Alphaproteobacteria</taxon>
        <taxon>Rhodospirillales</taxon>
        <taxon>Rhodospirillaceae</taxon>
        <taxon>Marinibaculum</taxon>
    </lineage>
</organism>
<dbReference type="InterPro" id="IPR010930">
    <property type="entry name" value="Flg_bb/hook_C_dom"/>
</dbReference>
<dbReference type="Proteomes" id="UP001595528">
    <property type="component" value="Unassembled WGS sequence"/>
</dbReference>
<reference evidence="4" key="1">
    <citation type="journal article" date="2019" name="Int. J. Syst. Evol. Microbiol.">
        <title>The Global Catalogue of Microorganisms (GCM) 10K type strain sequencing project: providing services to taxonomists for standard genome sequencing and annotation.</title>
        <authorList>
            <consortium name="The Broad Institute Genomics Platform"/>
            <consortium name="The Broad Institute Genome Sequencing Center for Infectious Disease"/>
            <person name="Wu L."/>
            <person name="Ma J."/>
        </authorList>
    </citation>
    <scope>NUCLEOTIDE SEQUENCE [LARGE SCALE GENOMIC DNA]</scope>
    <source>
        <strain evidence="4">KCTC 42964</strain>
    </source>
</reference>
<keyword evidence="4" id="KW-1185">Reference proteome</keyword>
<dbReference type="EMBL" id="JBHRTR010000049">
    <property type="protein sequence ID" value="MFC3230823.1"/>
    <property type="molecule type" value="Genomic_DNA"/>
</dbReference>
<evidence type="ECO:0000313" key="3">
    <source>
        <dbReference type="EMBL" id="MFC3230823.1"/>
    </source>
</evidence>
<proteinExistence type="inferred from homology"/>
<dbReference type="RefSeq" id="WP_379906280.1">
    <property type="nucleotide sequence ID" value="NZ_JBHRTR010000049.1"/>
</dbReference>
<feature type="domain" description="Flagellar basal-body/hook protein C-terminal" evidence="2">
    <location>
        <begin position="43"/>
        <end position="71"/>
    </location>
</feature>
<accession>A0ABV7L824</accession>
<protein>
    <submittedName>
        <fullName evidence="3">Flagellar basal body rod C-terminal domain-containing protein</fullName>
    </submittedName>
</protein>
<keyword evidence="3" id="KW-0966">Cell projection</keyword>
<name>A0ABV7L824_9PROT</name>
<evidence type="ECO:0000313" key="4">
    <source>
        <dbReference type="Proteomes" id="UP001595528"/>
    </source>
</evidence>
<keyword evidence="3" id="KW-0282">Flagellum</keyword>
<evidence type="ECO:0000259" key="2">
    <source>
        <dbReference type="Pfam" id="PF06429"/>
    </source>
</evidence>
<keyword evidence="3" id="KW-0969">Cilium</keyword>
<comment type="caution">
    <text evidence="3">The sequence shown here is derived from an EMBL/GenBank/DDBJ whole genome shotgun (WGS) entry which is preliminary data.</text>
</comment>
<evidence type="ECO:0000256" key="1">
    <source>
        <dbReference type="ARBA" id="ARBA00009677"/>
    </source>
</evidence>
<dbReference type="Pfam" id="PF06429">
    <property type="entry name" value="Flg_bbr_C"/>
    <property type="match status" value="1"/>
</dbReference>
<comment type="similarity">
    <text evidence="1">Belongs to the flagella basal body rod proteins family.</text>
</comment>
<gene>
    <name evidence="3" type="ORF">ACFOGJ_26500</name>
</gene>